<protein>
    <submittedName>
        <fullName evidence="1">Uncharacterized protein</fullName>
    </submittedName>
</protein>
<name>X1QE75_9ZZZZ</name>
<comment type="caution">
    <text evidence="1">The sequence shown here is derived from an EMBL/GenBank/DDBJ whole genome shotgun (WGS) entry which is preliminary data.</text>
</comment>
<evidence type="ECO:0000313" key="1">
    <source>
        <dbReference type="EMBL" id="GAI53116.1"/>
    </source>
</evidence>
<gene>
    <name evidence="1" type="ORF">S06H3_54728</name>
</gene>
<reference evidence="1" key="1">
    <citation type="journal article" date="2014" name="Front. Microbiol.">
        <title>High frequency of phylogenetically diverse reductive dehalogenase-homologous genes in deep subseafloor sedimentary metagenomes.</title>
        <authorList>
            <person name="Kawai M."/>
            <person name="Futagami T."/>
            <person name="Toyoda A."/>
            <person name="Takaki Y."/>
            <person name="Nishi S."/>
            <person name="Hori S."/>
            <person name="Arai W."/>
            <person name="Tsubouchi T."/>
            <person name="Morono Y."/>
            <person name="Uchiyama I."/>
            <person name="Ito T."/>
            <person name="Fujiyama A."/>
            <person name="Inagaki F."/>
            <person name="Takami H."/>
        </authorList>
    </citation>
    <scope>NUCLEOTIDE SEQUENCE</scope>
    <source>
        <strain evidence="1">Expedition CK06-06</strain>
    </source>
</reference>
<accession>X1QE75</accession>
<feature type="non-terminal residue" evidence="1">
    <location>
        <position position="1"/>
    </location>
</feature>
<proteinExistence type="predicted"/>
<dbReference type="EMBL" id="BARV01035038">
    <property type="protein sequence ID" value="GAI53116.1"/>
    <property type="molecule type" value="Genomic_DNA"/>
</dbReference>
<sequence>WNSPLPLRDPNISQARAIEWLTVTGVDAQGDTGGSPRSHGLVGFPPYNAAAVEAPGGWNATPETLIAMTRQLTAGGKSKMFAKDPLPTTYYFKTRQGNMGVLQILGFTEGEPRGVKIR</sequence>
<dbReference type="AlphaFoldDB" id="X1QE75"/>
<organism evidence="1">
    <name type="scientific">marine sediment metagenome</name>
    <dbReference type="NCBI Taxonomy" id="412755"/>
    <lineage>
        <taxon>unclassified sequences</taxon>
        <taxon>metagenomes</taxon>
        <taxon>ecological metagenomes</taxon>
    </lineage>
</organism>